<name>A0AAD8E3H4_DIPPU</name>
<evidence type="ECO:0000313" key="2">
    <source>
        <dbReference type="Proteomes" id="UP001233999"/>
    </source>
</evidence>
<gene>
    <name evidence="1" type="ORF">L9F63_025635</name>
</gene>
<dbReference type="AlphaFoldDB" id="A0AAD8E3H4"/>
<reference evidence="1" key="2">
    <citation type="submission" date="2023-05" db="EMBL/GenBank/DDBJ databases">
        <authorList>
            <person name="Fouks B."/>
        </authorList>
    </citation>
    <scope>NUCLEOTIDE SEQUENCE</scope>
    <source>
        <strain evidence="1">Stay&amp;Tobe</strain>
        <tissue evidence="1">Testes</tissue>
    </source>
</reference>
<dbReference type="Proteomes" id="UP001233999">
    <property type="component" value="Unassembled WGS sequence"/>
</dbReference>
<feature type="non-terminal residue" evidence="1">
    <location>
        <position position="112"/>
    </location>
</feature>
<dbReference type="EMBL" id="JASPKZ010009875">
    <property type="protein sequence ID" value="KAJ9575414.1"/>
    <property type="molecule type" value="Genomic_DNA"/>
</dbReference>
<reference evidence="1" key="1">
    <citation type="journal article" date="2023" name="IScience">
        <title>Live-bearing cockroach genome reveals convergent evolutionary mechanisms linked to viviparity in insects and beyond.</title>
        <authorList>
            <person name="Fouks B."/>
            <person name="Harrison M.C."/>
            <person name="Mikhailova A.A."/>
            <person name="Marchal E."/>
            <person name="English S."/>
            <person name="Carruthers M."/>
            <person name="Jennings E.C."/>
            <person name="Chiamaka E.L."/>
            <person name="Frigard R.A."/>
            <person name="Pippel M."/>
            <person name="Attardo G.M."/>
            <person name="Benoit J.B."/>
            <person name="Bornberg-Bauer E."/>
            <person name="Tobe S.S."/>
        </authorList>
    </citation>
    <scope>NUCLEOTIDE SEQUENCE</scope>
    <source>
        <strain evidence="1">Stay&amp;Tobe</strain>
    </source>
</reference>
<proteinExistence type="predicted"/>
<accession>A0AAD8E3H4</accession>
<sequence>FLILVDPMKPRKSSLKYELQQPCELWVLNVGSNSDILFNKLIFHTKLDRSNQYFYALKKNGLCPSTIYCSFGIRLLASKKICDLRLYRIKTSSANNTICAIKSITSCISTYT</sequence>
<evidence type="ECO:0000313" key="1">
    <source>
        <dbReference type="EMBL" id="KAJ9575414.1"/>
    </source>
</evidence>
<organism evidence="1 2">
    <name type="scientific">Diploptera punctata</name>
    <name type="common">Pacific beetle cockroach</name>
    <dbReference type="NCBI Taxonomy" id="6984"/>
    <lineage>
        <taxon>Eukaryota</taxon>
        <taxon>Metazoa</taxon>
        <taxon>Ecdysozoa</taxon>
        <taxon>Arthropoda</taxon>
        <taxon>Hexapoda</taxon>
        <taxon>Insecta</taxon>
        <taxon>Pterygota</taxon>
        <taxon>Neoptera</taxon>
        <taxon>Polyneoptera</taxon>
        <taxon>Dictyoptera</taxon>
        <taxon>Blattodea</taxon>
        <taxon>Blaberoidea</taxon>
        <taxon>Blaberidae</taxon>
        <taxon>Diplopterinae</taxon>
        <taxon>Diploptera</taxon>
    </lineage>
</organism>
<feature type="non-terminal residue" evidence="1">
    <location>
        <position position="1"/>
    </location>
</feature>
<comment type="caution">
    <text evidence="1">The sequence shown here is derived from an EMBL/GenBank/DDBJ whole genome shotgun (WGS) entry which is preliminary data.</text>
</comment>
<protein>
    <submittedName>
        <fullName evidence="1">Uncharacterized protein</fullName>
    </submittedName>
</protein>
<keyword evidence="2" id="KW-1185">Reference proteome</keyword>